<feature type="compositionally biased region" description="Polar residues" evidence="1">
    <location>
        <begin position="1"/>
        <end position="27"/>
    </location>
</feature>
<comment type="caution">
    <text evidence="2">The sequence shown here is derived from an EMBL/GenBank/DDBJ whole genome shotgun (WGS) entry which is preliminary data.</text>
</comment>
<dbReference type="EMBL" id="JAIWYP010000004">
    <property type="protein sequence ID" value="KAH3842807.1"/>
    <property type="molecule type" value="Genomic_DNA"/>
</dbReference>
<sequence length="321" mass="36140">MADPWRTSNQAYGANVPSNPKTNTGQPPNVDRATKPTGAEWAKIMTEKGKNTSAAHTGNTSQQNMDWDDDKAASRGYPHTSGGGNTPKASSESRYSGHHQRQDQIQRSLEASKQMLFSVYGNLVAIVEEFERREDVGQKTKLPKSNIYMPDQTRKSDEDVQAVLETQLILFQQQAAACPPGVMQTARDDMKKKTLEWAAVRSEHKHDYTAADSYIGQLYEILSQGKTHHSFYDKPSPEIDARTIQDNMPYIMSGKHDAAMLDKDFKQNGEKRAVMPDIRQATLDHAYRRGADRIVNMKPDLRTILMADVERFERDAPANIR</sequence>
<evidence type="ECO:0000313" key="3">
    <source>
        <dbReference type="Proteomes" id="UP000828390"/>
    </source>
</evidence>
<dbReference type="AlphaFoldDB" id="A0A9D4QU73"/>
<dbReference type="OrthoDB" id="5988260at2759"/>
<feature type="compositionally biased region" description="Polar residues" evidence="1">
    <location>
        <begin position="51"/>
        <end position="65"/>
    </location>
</feature>
<name>A0A9D4QU73_DREPO</name>
<organism evidence="2 3">
    <name type="scientific">Dreissena polymorpha</name>
    <name type="common">Zebra mussel</name>
    <name type="synonym">Mytilus polymorpha</name>
    <dbReference type="NCBI Taxonomy" id="45954"/>
    <lineage>
        <taxon>Eukaryota</taxon>
        <taxon>Metazoa</taxon>
        <taxon>Spiralia</taxon>
        <taxon>Lophotrochozoa</taxon>
        <taxon>Mollusca</taxon>
        <taxon>Bivalvia</taxon>
        <taxon>Autobranchia</taxon>
        <taxon>Heteroconchia</taxon>
        <taxon>Euheterodonta</taxon>
        <taxon>Imparidentia</taxon>
        <taxon>Neoheterodontei</taxon>
        <taxon>Myida</taxon>
        <taxon>Dreissenoidea</taxon>
        <taxon>Dreissenidae</taxon>
        <taxon>Dreissena</taxon>
    </lineage>
</organism>
<accession>A0A9D4QU73</accession>
<evidence type="ECO:0000313" key="2">
    <source>
        <dbReference type="EMBL" id="KAH3842807.1"/>
    </source>
</evidence>
<keyword evidence="3" id="KW-1185">Reference proteome</keyword>
<evidence type="ECO:0000256" key="1">
    <source>
        <dbReference type="SAM" id="MobiDB-lite"/>
    </source>
</evidence>
<dbReference type="Proteomes" id="UP000828390">
    <property type="component" value="Unassembled WGS sequence"/>
</dbReference>
<feature type="region of interest" description="Disordered" evidence="1">
    <location>
        <begin position="1"/>
        <end position="105"/>
    </location>
</feature>
<proteinExistence type="predicted"/>
<reference evidence="2" key="2">
    <citation type="submission" date="2020-11" db="EMBL/GenBank/DDBJ databases">
        <authorList>
            <person name="McCartney M.A."/>
            <person name="Auch B."/>
            <person name="Kono T."/>
            <person name="Mallez S."/>
            <person name="Becker A."/>
            <person name="Gohl D.M."/>
            <person name="Silverstein K.A.T."/>
            <person name="Koren S."/>
            <person name="Bechman K.B."/>
            <person name="Herman A."/>
            <person name="Abrahante J.E."/>
            <person name="Garbe J."/>
        </authorList>
    </citation>
    <scope>NUCLEOTIDE SEQUENCE</scope>
    <source>
        <strain evidence="2">Duluth1</strain>
        <tissue evidence="2">Whole animal</tissue>
    </source>
</reference>
<reference evidence="2" key="1">
    <citation type="journal article" date="2019" name="bioRxiv">
        <title>The Genome of the Zebra Mussel, Dreissena polymorpha: A Resource for Invasive Species Research.</title>
        <authorList>
            <person name="McCartney M.A."/>
            <person name="Auch B."/>
            <person name="Kono T."/>
            <person name="Mallez S."/>
            <person name="Zhang Y."/>
            <person name="Obille A."/>
            <person name="Becker A."/>
            <person name="Abrahante J.E."/>
            <person name="Garbe J."/>
            <person name="Badalamenti J.P."/>
            <person name="Herman A."/>
            <person name="Mangelson H."/>
            <person name="Liachko I."/>
            <person name="Sullivan S."/>
            <person name="Sone E.D."/>
            <person name="Koren S."/>
            <person name="Silverstein K.A.T."/>
            <person name="Beckman K.B."/>
            <person name="Gohl D.M."/>
        </authorList>
    </citation>
    <scope>NUCLEOTIDE SEQUENCE</scope>
    <source>
        <strain evidence="2">Duluth1</strain>
        <tissue evidence="2">Whole animal</tissue>
    </source>
</reference>
<gene>
    <name evidence="2" type="ORF">DPMN_116311</name>
</gene>
<protein>
    <submittedName>
        <fullName evidence="2">Uncharacterized protein</fullName>
    </submittedName>
</protein>